<evidence type="ECO:0000313" key="2">
    <source>
        <dbReference type="Proteomes" id="UP000828941"/>
    </source>
</evidence>
<keyword evidence="2" id="KW-1185">Reference proteome</keyword>
<comment type="caution">
    <text evidence="1">The sequence shown here is derived from an EMBL/GenBank/DDBJ whole genome shotgun (WGS) entry which is preliminary data.</text>
</comment>
<dbReference type="EMBL" id="CM039438">
    <property type="protein sequence ID" value="KAI4300875.1"/>
    <property type="molecule type" value="Genomic_DNA"/>
</dbReference>
<dbReference type="Proteomes" id="UP000828941">
    <property type="component" value="Chromosome 13"/>
</dbReference>
<name>A0ACB9KUM8_BAUVA</name>
<sequence>MVVVISAWFAYNYNYKHIDGEVGLAFHVNVIGKGWHHEVVPVPVEGAVGPESFAFDPNGQGPYTGVSNGRIIKWLPQQNRWSHFAYTSSDRDGCEGPWMEHDKSEHICGRPLGLCFSRTWGDLYIADAYMGLVVVGPNGGIATKITSRVEEDIPFLFTNGLDIDQRTGLVYFTSSSSRYQRRNFISLVLSGDASGRLMKYDPLSKRVSVVLNNLTYPNGIALSKESEYILVTDTTNCRVLRYWLETPKAGTLEIFAQLPGFVDNIKRSPRGGFWVGMYAKREKLFQWVLSNRWIGNFLLKLPLDLNRAYSYLAKLKGGSGFAVRLSEQGDVLEILLDRSWSVSEVEERDGTLWVGSIDAPFAAKYNI</sequence>
<reference evidence="1 2" key="1">
    <citation type="journal article" date="2022" name="DNA Res.">
        <title>Chromosomal-level genome assembly of the orchid tree Bauhinia variegata (Leguminosae; Cercidoideae) supports the allotetraploid origin hypothesis of Bauhinia.</title>
        <authorList>
            <person name="Zhong Y."/>
            <person name="Chen Y."/>
            <person name="Zheng D."/>
            <person name="Pang J."/>
            <person name="Liu Y."/>
            <person name="Luo S."/>
            <person name="Meng S."/>
            <person name="Qian L."/>
            <person name="Wei D."/>
            <person name="Dai S."/>
            <person name="Zhou R."/>
        </authorList>
    </citation>
    <scope>NUCLEOTIDE SEQUENCE [LARGE SCALE GENOMIC DNA]</scope>
    <source>
        <strain evidence="1">BV-YZ2020</strain>
    </source>
</reference>
<accession>A0ACB9KUM8</accession>
<proteinExistence type="predicted"/>
<organism evidence="1 2">
    <name type="scientific">Bauhinia variegata</name>
    <name type="common">Purple orchid tree</name>
    <name type="synonym">Phanera variegata</name>
    <dbReference type="NCBI Taxonomy" id="167791"/>
    <lineage>
        <taxon>Eukaryota</taxon>
        <taxon>Viridiplantae</taxon>
        <taxon>Streptophyta</taxon>
        <taxon>Embryophyta</taxon>
        <taxon>Tracheophyta</taxon>
        <taxon>Spermatophyta</taxon>
        <taxon>Magnoliopsida</taxon>
        <taxon>eudicotyledons</taxon>
        <taxon>Gunneridae</taxon>
        <taxon>Pentapetalae</taxon>
        <taxon>rosids</taxon>
        <taxon>fabids</taxon>
        <taxon>Fabales</taxon>
        <taxon>Fabaceae</taxon>
        <taxon>Cercidoideae</taxon>
        <taxon>Cercideae</taxon>
        <taxon>Bauhiniinae</taxon>
        <taxon>Bauhinia</taxon>
    </lineage>
</organism>
<gene>
    <name evidence="1" type="ORF">L6164_034202</name>
</gene>
<evidence type="ECO:0000313" key="1">
    <source>
        <dbReference type="EMBL" id="KAI4300875.1"/>
    </source>
</evidence>
<protein>
    <submittedName>
        <fullName evidence="1">Uncharacterized protein</fullName>
    </submittedName>
</protein>